<sequence>SLSYQLRYSTSRPAAPLSLPSTVIMVTILPNRGTARVKSVLSGDTVVLLGRATANGQSAPEVTFTFERVTAPRMASKANNNVDDPGAFSSREWLRNLCVGKVVTFETRKQGTSAGERVYGLLYMPDPTDGAKQWNLSVESVRRGFCTPKVLGGDAADGENGDGSGSVEDYETALLAAYREAQVSSAGVHSPKPLVRRLINAGDEFQAVTLVEKAKRICTGGSATCVIEYVFDGSRYRCMVTDPELESSGLMYASFTLILAGVSCPRVGNPRLTPPTPSEKFGVEARDFVEVRLLQRELKITLHGTDKSGVCLVGTVHHPRGNIGAEILKNGLGRISDWTIRMMSPGDVPPLRIAENAAKRARLGVFESYAPPSVSGASEFMGTVIEVPSGDTIVILPNGESYDDESKLKKISLASIRAPRAGNEKKGSPDEPYAAECKDRLRALTIGKSVKVHVHYEKEIPMGLNNTEKRQFGTVSVGKRTDVGETLISEGLANTQRHRDDDEKSTRYDELVAAENIAKSTKKGVHSDKEYKPKVINDLTDPKKAKTYSGALQRTGQTKAIVDYVFSGSRFKLFVPSENCFIMFALANIRCPQPSPNPGAISRGQVKQSEPFGDASKRHARMSVQQRQVDIVCSGITQGGVMTGDLYVGQEAQRRNFSIELVASGLATVDQRKIDYGEAPKVLIDAQTAAQNNKLGIWSITHVIKDEPKQSSFGNCDDQILDIRVSEILSGNSFFFRLVDDENAKVIEEGMKLFTEQNGIKAAPCDTNKGKLVAALFNDGTSTSWYRAKIIEKADKGKLRVLFVDHGNVATVSPTTHLRPLDMTLGTDKIPAVAKGAALALIKVRPIEEDDGIDAAQMFQSLAWGQDLKARVHGEMDGQVLVTLYDSDIESQSINEKLTSEGLARLGKRDETYNTYSDSLSKLMKDLKAAQDNARSSRKGMWVYGEIPEEDED</sequence>
<evidence type="ECO:0000256" key="2">
    <source>
        <dbReference type="ARBA" id="ARBA00022490"/>
    </source>
</evidence>
<name>A0ABD3SPI2_9STRA</name>
<keyword evidence="3" id="KW-0677">Repeat</keyword>
<feature type="domain" description="TNase-like" evidence="5">
    <location>
        <begin position="556"/>
        <end position="700"/>
    </location>
</feature>
<dbReference type="AlphaFoldDB" id="A0ABD3SPI2"/>
<dbReference type="Pfam" id="PF00565">
    <property type="entry name" value="SNase"/>
    <property type="match status" value="4"/>
</dbReference>
<organism evidence="6 7">
    <name type="scientific">Cyclostephanos tholiformis</name>
    <dbReference type="NCBI Taxonomy" id="382380"/>
    <lineage>
        <taxon>Eukaryota</taxon>
        <taxon>Sar</taxon>
        <taxon>Stramenopiles</taxon>
        <taxon>Ochrophyta</taxon>
        <taxon>Bacillariophyta</taxon>
        <taxon>Coscinodiscophyceae</taxon>
        <taxon>Thalassiosirophycidae</taxon>
        <taxon>Stephanodiscales</taxon>
        <taxon>Stephanodiscaceae</taxon>
        <taxon>Cyclostephanos</taxon>
    </lineage>
</organism>
<dbReference type="Gene3D" id="2.40.50.90">
    <property type="match status" value="5"/>
</dbReference>
<dbReference type="PANTHER" id="PTHR12302:SF2">
    <property type="entry name" value="STAPHYLOCOCCAL NUCLEASE DOMAIN-CONTAINING PROTEIN 1"/>
    <property type="match status" value="1"/>
</dbReference>
<reference evidence="6 7" key="1">
    <citation type="submission" date="2024-10" db="EMBL/GenBank/DDBJ databases">
        <title>Updated reference genomes for cyclostephanoid diatoms.</title>
        <authorList>
            <person name="Roberts W.R."/>
            <person name="Alverson A.J."/>
        </authorList>
    </citation>
    <scope>NUCLEOTIDE SEQUENCE [LARGE SCALE GENOMIC DNA]</scope>
    <source>
        <strain evidence="6 7">AJA228-03</strain>
    </source>
</reference>
<dbReference type="FunFam" id="2.40.50.90:FF:000010">
    <property type="entry name" value="Ribonuclease"/>
    <property type="match status" value="1"/>
</dbReference>
<feature type="region of interest" description="Disordered" evidence="4">
    <location>
        <begin position="599"/>
        <end position="620"/>
    </location>
</feature>
<evidence type="ECO:0000313" key="7">
    <source>
        <dbReference type="Proteomes" id="UP001530377"/>
    </source>
</evidence>
<dbReference type="CDD" id="cd20379">
    <property type="entry name" value="Tudor_dTUD-like"/>
    <property type="match status" value="1"/>
</dbReference>
<proteinExistence type="predicted"/>
<dbReference type="InterPro" id="IPR035437">
    <property type="entry name" value="SNase_OB-fold_sf"/>
</dbReference>
<dbReference type="Pfam" id="PF00567">
    <property type="entry name" value="TUDOR"/>
    <property type="match status" value="1"/>
</dbReference>
<dbReference type="Gene3D" id="2.30.30.140">
    <property type="match status" value="1"/>
</dbReference>
<protein>
    <recommendedName>
        <fullName evidence="5">TNase-like domain-containing protein</fullName>
    </recommendedName>
</protein>
<dbReference type="PIRSF" id="PIRSF017179">
    <property type="entry name" value="RISC-Tudor-SN"/>
    <property type="match status" value="1"/>
</dbReference>
<gene>
    <name evidence="6" type="ORF">ACHAXA_004336</name>
</gene>
<evidence type="ECO:0000259" key="5">
    <source>
        <dbReference type="PROSITE" id="PS50830"/>
    </source>
</evidence>
<evidence type="ECO:0000256" key="4">
    <source>
        <dbReference type="SAM" id="MobiDB-lite"/>
    </source>
</evidence>
<dbReference type="EMBL" id="JALLPB020000020">
    <property type="protein sequence ID" value="KAL3826499.1"/>
    <property type="molecule type" value="Genomic_DNA"/>
</dbReference>
<dbReference type="SUPFAM" id="SSF50199">
    <property type="entry name" value="Staphylococcal nuclease"/>
    <property type="match status" value="5"/>
</dbReference>
<comment type="subcellular location">
    <subcellularLocation>
        <location evidence="1">Cytoplasm</location>
    </subcellularLocation>
</comment>
<dbReference type="SMART" id="SM00318">
    <property type="entry name" value="SNc"/>
    <property type="match status" value="4"/>
</dbReference>
<dbReference type="Proteomes" id="UP001530377">
    <property type="component" value="Unassembled WGS sequence"/>
</dbReference>
<dbReference type="PANTHER" id="PTHR12302">
    <property type="entry name" value="EBNA2 BINDING PROTEIN P100"/>
    <property type="match status" value="1"/>
</dbReference>
<keyword evidence="7" id="KW-1185">Reference proteome</keyword>
<dbReference type="InterPro" id="IPR016685">
    <property type="entry name" value="Silence_cplx_Nase-comp_TudorSN"/>
</dbReference>
<keyword evidence="2" id="KW-0963">Cytoplasm</keyword>
<evidence type="ECO:0000313" key="6">
    <source>
        <dbReference type="EMBL" id="KAL3826499.1"/>
    </source>
</evidence>
<dbReference type="SMART" id="SM00333">
    <property type="entry name" value="TUDOR"/>
    <property type="match status" value="1"/>
</dbReference>
<accession>A0ABD3SPI2</accession>
<dbReference type="InterPro" id="IPR016071">
    <property type="entry name" value="Staphylococal_nuclease_OB-fold"/>
</dbReference>
<dbReference type="SUPFAM" id="SSF63748">
    <property type="entry name" value="Tudor/PWWP/MBT"/>
    <property type="match status" value="1"/>
</dbReference>
<comment type="caution">
    <text evidence="6">The sequence shown here is derived from an EMBL/GenBank/DDBJ whole genome shotgun (WGS) entry which is preliminary data.</text>
</comment>
<feature type="non-terminal residue" evidence="6">
    <location>
        <position position="1"/>
    </location>
</feature>
<evidence type="ECO:0000256" key="1">
    <source>
        <dbReference type="ARBA" id="ARBA00004496"/>
    </source>
</evidence>
<dbReference type="GO" id="GO:0005737">
    <property type="term" value="C:cytoplasm"/>
    <property type="evidence" value="ECO:0007669"/>
    <property type="project" value="UniProtKB-SubCell"/>
</dbReference>
<dbReference type="InterPro" id="IPR002999">
    <property type="entry name" value="Tudor"/>
</dbReference>
<feature type="domain" description="TNase-like" evidence="5">
    <location>
        <begin position="221"/>
        <end position="368"/>
    </location>
</feature>
<dbReference type="PROSITE" id="PS50830">
    <property type="entry name" value="TNASE_3"/>
    <property type="match status" value="3"/>
</dbReference>
<evidence type="ECO:0000256" key="3">
    <source>
        <dbReference type="ARBA" id="ARBA00022737"/>
    </source>
</evidence>
<feature type="domain" description="TNase-like" evidence="5">
    <location>
        <begin position="378"/>
        <end position="528"/>
    </location>
</feature>